<feature type="compositionally biased region" description="Low complexity" evidence="1">
    <location>
        <begin position="34"/>
        <end position="43"/>
    </location>
</feature>
<dbReference type="Pfam" id="PF00949">
    <property type="entry name" value="Peptidase_S7"/>
    <property type="match status" value="1"/>
</dbReference>
<dbReference type="PROSITE" id="PS51257">
    <property type="entry name" value="PROKAR_LIPOPROTEIN"/>
    <property type="match status" value="1"/>
</dbReference>
<evidence type="ECO:0000313" key="5">
    <source>
        <dbReference type="EMBL" id="TDO18995.1"/>
    </source>
</evidence>
<dbReference type="RefSeq" id="WP_094254957.1">
    <property type="nucleotide sequence ID" value="NZ_NNCE01000008.1"/>
</dbReference>
<dbReference type="EMBL" id="SNWN01000016">
    <property type="protein sequence ID" value="TDO18995.1"/>
    <property type="molecule type" value="Genomic_DNA"/>
</dbReference>
<dbReference type="Proteomes" id="UP000295518">
    <property type="component" value="Unassembled WGS sequence"/>
</dbReference>
<dbReference type="GO" id="GO:0005524">
    <property type="term" value="F:ATP binding"/>
    <property type="evidence" value="ECO:0007669"/>
    <property type="project" value="InterPro"/>
</dbReference>
<feature type="domain" description="Peptidase S7" evidence="3">
    <location>
        <begin position="425"/>
        <end position="472"/>
    </location>
</feature>
<reference evidence="5 6" key="1">
    <citation type="submission" date="2019-03" db="EMBL/GenBank/DDBJ databases">
        <title>Genomic Encyclopedia of Archaeal and Bacterial Type Strains, Phase II (KMG-II): from individual species to whole genera.</title>
        <authorList>
            <person name="Goeker M."/>
        </authorList>
    </citation>
    <scope>NUCLEOTIDE SEQUENCE [LARGE SCALE GENOMIC DNA]</scope>
    <source>
        <strain evidence="5 6">ATCC 700618</strain>
    </source>
</reference>
<evidence type="ECO:0000256" key="2">
    <source>
        <dbReference type="SAM" id="SignalP"/>
    </source>
</evidence>
<dbReference type="Pfam" id="PF01732">
    <property type="entry name" value="Mycop_pep_DUF31"/>
    <property type="match status" value="1"/>
</dbReference>
<evidence type="ECO:0000313" key="6">
    <source>
        <dbReference type="Proteomes" id="UP000295518"/>
    </source>
</evidence>
<protein>
    <submittedName>
        <fullName evidence="5">Putative peptidase DUF31</fullName>
    </submittedName>
</protein>
<organism evidence="5 6">
    <name type="scientific">Mycoplasma testudineum</name>
    <dbReference type="NCBI Taxonomy" id="244584"/>
    <lineage>
        <taxon>Bacteria</taxon>
        <taxon>Bacillati</taxon>
        <taxon>Mycoplasmatota</taxon>
        <taxon>Mollicutes</taxon>
        <taxon>Mycoplasmataceae</taxon>
        <taxon>Mycoplasma</taxon>
    </lineage>
</organism>
<proteinExistence type="predicted"/>
<feature type="compositionally biased region" description="Low complexity" evidence="1">
    <location>
        <begin position="60"/>
        <end position="76"/>
    </location>
</feature>
<dbReference type="AlphaFoldDB" id="A0A4R6IDM0"/>
<accession>A0A4R6IDM0</accession>
<dbReference type="GO" id="GO:0003724">
    <property type="term" value="F:RNA helicase activity"/>
    <property type="evidence" value="ECO:0007669"/>
    <property type="project" value="InterPro"/>
</dbReference>
<sequence length="536" mass="59732">MKIRKRLLLAALPIVSAASIFIAMSCDNNLGNISTPPTESNPNPVVPSPEPSPTTPKPENPGTGANNTPTPGNPGTNPNPPSNTIEPDFGDNDPNINPYNNFVTERSKPSFESNIKAISSRIESYTTPNYNGMGIVETGDAAKFITVDSEGYNDVKNEQYETLKDYSFKVEIDRNQKQKDRNEFQYEAGTAWVLDYIKPDDGTYPLTWFFGTNLHVIINMDFSEGAKYAKEHGLQFRFRDLNDRYDSVSLTNYPELFFSAHNFLGESIQLNPMIGSYAFSDTFDYQNVKNYAKDFAVIKIQFKDEEEAKLVTRNFATKYENPKIKFPTTNVLDKTSEEIASFDQAYVLGYDGHSATPTINKRVGDVISDKGTKYSDLVRSYMVTNAYGQRIPGVFDSIYINGNALVTLDESTRSGIKYAFANDFWFAGDYYHRFGVGIGFEASNLFKGASGSLSIDNNFNALGIQWGGENTSQTGLLETFTSKEVFNAQGKRVFYEYDLINGGGKTQTRSFSSLLKDQFAGKTSFLFGKLPQKNSA</sequence>
<feature type="chain" id="PRO_5020247620" evidence="2">
    <location>
        <begin position="26"/>
        <end position="536"/>
    </location>
</feature>
<evidence type="ECO:0000256" key="1">
    <source>
        <dbReference type="SAM" id="MobiDB-lite"/>
    </source>
</evidence>
<feature type="region of interest" description="Disordered" evidence="1">
    <location>
        <begin position="33"/>
        <end position="104"/>
    </location>
</feature>
<feature type="signal peptide" evidence="2">
    <location>
        <begin position="1"/>
        <end position="25"/>
    </location>
</feature>
<keyword evidence="2" id="KW-0732">Signal</keyword>
<name>A0A4R6IDM0_9MOLU</name>
<gene>
    <name evidence="5" type="ORF">EI74_0814</name>
</gene>
<comment type="caution">
    <text evidence="5">The sequence shown here is derived from an EMBL/GenBank/DDBJ whole genome shotgun (WGS) entry which is preliminary data.</text>
</comment>
<dbReference type="OrthoDB" id="404053at2"/>
<feature type="compositionally biased region" description="Polar residues" evidence="1">
    <location>
        <begin position="94"/>
        <end position="104"/>
    </location>
</feature>
<feature type="domain" description="DUF31" evidence="4">
    <location>
        <begin position="157"/>
        <end position="251"/>
    </location>
</feature>
<evidence type="ECO:0000259" key="4">
    <source>
        <dbReference type="Pfam" id="PF01732"/>
    </source>
</evidence>
<keyword evidence="6" id="KW-1185">Reference proteome</keyword>
<feature type="compositionally biased region" description="Pro residues" evidence="1">
    <location>
        <begin position="44"/>
        <end position="59"/>
    </location>
</feature>
<dbReference type="InterPro" id="IPR001850">
    <property type="entry name" value="Flavi_NS3_S7"/>
</dbReference>
<dbReference type="GO" id="GO:0003723">
    <property type="term" value="F:RNA binding"/>
    <property type="evidence" value="ECO:0007669"/>
    <property type="project" value="InterPro"/>
</dbReference>
<dbReference type="InterPro" id="IPR022382">
    <property type="entry name" value="Mycoplasma_peptidase_DUF31"/>
</dbReference>
<evidence type="ECO:0000259" key="3">
    <source>
        <dbReference type="Pfam" id="PF00949"/>
    </source>
</evidence>